<dbReference type="Gene3D" id="3.90.70.10">
    <property type="entry name" value="Cysteine proteinases"/>
    <property type="match status" value="1"/>
</dbReference>
<feature type="transmembrane region" description="Helical" evidence="11">
    <location>
        <begin position="160"/>
        <end position="180"/>
    </location>
</feature>
<keyword evidence="6 14" id="KW-0067">ATP-binding</keyword>
<keyword evidence="3 11" id="KW-0812">Transmembrane</keyword>
<evidence type="ECO:0000256" key="1">
    <source>
        <dbReference type="ARBA" id="ARBA00004651"/>
    </source>
</evidence>
<keyword evidence="5" id="KW-0788">Thiol protease</keyword>
<dbReference type="KEGG" id="mco:MCJ_002800"/>
<dbReference type="Pfam" id="PF00664">
    <property type="entry name" value="ABC_membrane"/>
    <property type="match status" value="1"/>
</dbReference>
<feature type="domain" description="Peptidase C39" evidence="13">
    <location>
        <begin position="6"/>
        <end position="132"/>
    </location>
</feature>
<accession>C5J679</accession>
<evidence type="ECO:0000256" key="6">
    <source>
        <dbReference type="ARBA" id="ARBA00022840"/>
    </source>
</evidence>
<dbReference type="InterPro" id="IPR005074">
    <property type="entry name" value="Peptidase_C39"/>
</dbReference>
<dbReference type="GO" id="GO:0008234">
    <property type="term" value="F:cysteine-type peptidase activity"/>
    <property type="evidence" value="ECO:0007669"/>
    <property type="project" value="UniProtKB-KW"/>
</dbReference>
<dbReference type="Gene3D" id="1.20.1560.10">
    <property type="entry name" value="ABC transporter type 1, transmembrane domain"/>
    <property type="match status" value="1"/>
</dbReference>
<dbReference type="GO" id="GO:0015031">
    <property type="term" value="P:protein transport"/>
    <property type="evidence" value="ECO:0007669"/>
    <property type="project" value="UniProtKB-KW"/>
</dbReference>
<dbReference type="NCBIfam" id="NF045998">
    <property type="entry name" value="cleave_ABC_plasm"/>
    <property type="match status" value="1"/>
</dbReference>
<dbReference type="PROSITE" id="PS50929">
    <property type="entry name" value="ABC_TM1F"/>
    <property type="match status" value="1"/>
</dbReference>
<dbReference type="InterPro" id="IPR003593">
    <property type="entry name" value="AAA+_ATPase"/>
</dbReference>
<feature type="transmembrane region" description="Helical" evidence="11">
    <location>
        <begin position="385"/>
        <end position="406"/>
    </location>
</feature>
<dbReference type="PANTHER" id="PTHR24221:SF654">
    <property type="entry name" value="ATP-BINDING CASSETTE SUB-FAMILY B MEMBER 6"/>
    <property type="match status" value="1"/>
</dbReference>
<evidence type="ECO:0000313" key="15">
    <source>
        <dbReference type="Proteomes" id="UP000001491"/>
    </source>
</evidence>
<keyword evidence="15" id="KW-1185">Reference proteome</keyword>
<feature type="domain" description="ABC transmembrane type-1" evidence="12">
    <location>
        <begin position="162"/>
        <end position="439"/>
    </location>
</feature>
<dbReference type="GO" id="GO:0016887">
    <property type="term" value="F:ATP hydrolysis activity"/>
    <property type="evidence" value="ECO:0007669"/>
    <property type="project" value="InterPro"/>
</dbReference>
<dbReference type="EMBL" id="FM864216">
    <property type="protein sequence ID" value="CAT04971.1"/>
    <property type="molecule type" value="Genomic_DNA"/>
</dbReference>
<gene>
    <name evidence="14" type="ordered locus">MCJ_002800</name>
</gene>
<dbReference type="eggNOG" id="COG2274">
    <property type="taxonomic scope" value="Bacteria"/>
</dbReference>
<dbReference type="SMART" id="SM00382">
    <property type="entry name" value="AAA"/>
    <property type="match status" value="1"/>
</dbReference>
<dbReference type="GO" id="GO:0006508">
    <property type="term" value="P:proteolysis"/>
    <property type="evidence" value="ECO:0007669"/>
    <property type="project" value="InterPro"/>
</dbReference>
<sequence>MKTFKQKDLKDCGLAVLQSIFHHFYHKNLSINKLKDKAYYSHDGINIVNLERLAKDFGILLDSYGGDFPTLQNLEFNNRPIIILIKNNQLSHYVLLLRITKKYFYIMDPLIGKRKISVTDMQKLFANVVIFANKDSNFPKNSVKKNWYNIWFFLESKTNWYLLFLIFLIALSNFISSLFLKTIVDKVLPEQNISLLAQTTIFFLWIILWRVIQEVFKKIYTHKIELKIEKDIFDRFFSSLQKGKNYQLLKLDNHDYLRRISLIPSFASFSANFYYHLFNELVSFAISFVILLWIDWKMFLLILIISLVYTLVNLITKKSISKKYHFLIDDQLKNMTATNDMIFSLVDLKNEDIFHNLKKRFDDNYYKFKNNEYNIWKQQSFLQTFGNLVFSISPIIIVFVSAFWIFDRQVQIGQLLLFLSFFNFFINPLSSFVDIVTNLPIFLKEVELLNFILNVDKEKHGNYHQKISDLKFNNLNINYDGGRRLIYIKKLLINSHLKIIGKNGSGKSTLLKLINHEINFSGQFLINNLDISHYDIALLRKNIAFIKNDQYFPAISVISFICNDKNEKMETFFQNIQIFDLQTLFEKWELDLNAHFYNNGANFSSGQKQIILLLKLLTQKFDLILLDEAFENIDENNFAILKKVITTYQADAIFIEISHSQRYLQNQGEKLNIETLSK</sequence>
<dbReference type="SUPFAM" id="SSF52540">
    <property type="entry name" value="P-loop containing nucleoside triphosphate hydrolases"/>
    <property type="match status" value="1"/>
</dbReference>
<protein>
    <submittedName>
        <fullName evidence="14">ABC transporter ATP-binding and perme</fullName>
    </submittedName>
</protein>
<proteinExistence type="inferred from homology"/>
<feature type="transmembrane region" description="Helical" evidence="11">
    <location>
        <begin position="299"/>
        <end position="316"/>
    </location>
</feature>
<comment type="subcellular location">
    <subcellularLocation>
        <location evidence="1">Cell membrane</location>
        <topology evidence="1">Multi-pass membrane protein</topology>
    </subcellularLocation>
</comment>
<evidence type="ECO:0000256" key="5">
    <source>
        <dbReference type="ARBA" id="ARBA00022807"/>
    </source>
</evidence>
<dbReference type="AlphaFoldDB" id="C5J679"/>
<dbReference type="InterPro" id="IPR039421">
    <property type="entry name" value="Type_1_exporter"/>
</dbReference>
<keyword evidence="7" id="KW-0653">Protein transport</keyword>
<feature type="transmembrane region" description="Helical" evidence="11">
    <location>
        <begin position="273"/>
        <end position="293"/>
    </location>
</feature>
<evidence type="ECO:0000256" key="10">
    <source>
        <dbReference type="ARBA" id="ARBA00043264"/>
    </source>
</evidence>
<keyword evidence="5" id="KW-0645">Protease</keyword>
<dbReference type="PROSITE" id="PS50990">
    <property type="entry name" value="PEPTIDASE_C39"/>
    <property type="match status" value="1"/>
</dbReference>
<dbReference type="CDD" id="cd02424">
    <property type="entry name" value="Peptidase_C39E"/>
    <property type="match status" value="1"/>
</dbReference>
<dbReference type="Gene3D" id="3.40.50.300">
    <property type="entry name" value="P-loop containing nucleotide triphosphate hydrolases"/>
    <property type="match status" value="1"/>
</dbReference>
<reference evidence="15" key="1">
    <citation type="journal article" date="2009" name="BMC Bioinformatics">
        <title>The Mycoplasma conjunctivae genome sequencing, annotation and analysis.</title>
        <authorList>
            <person name="Calderon-Copete S.P."/>
            <person name="Wigger G."/>
            <person name="Wunderlin C."/>
            <person name="Schmidheini T."/>
            <person name="Frey J."/>
            <person name="Quail M.A."/>
            <person name="Falquet L."/>
        </authorList>
    </citation>
    <scope>NUCLEOTIDE SEQUENCE [LARGE SCALE GENOMIC DNA]</scope>
    <source>
        <strain evidence="15">ATCC 25834 / NCTC 10147 / HRC/581</strain>
    </source>
</reference>
<evidence type="ECO:0000256" key="3">
    <source>
        <dbReference type="ARBA" id="ARBA00022692"/>
    </source>
</evidence>
<evidence type="ECO:0000256" key="7">
    <source>
        <dbReference type="ARBA" id="ARBA00022927"/>
    </source>
</evidence>
<evidence type="ECO:0000256" key="2">
    <source>
        <dbReference type="ARBA" id="ARBA00005417"/>
    </source>
</evidence>
<dbReference type="GO" id="GO:0005524">
    <property type="term" value="F:ATP binding"/>
    <property type="evidence" value="ECO:0007669"/>
    <property type="project" value="UniProtKB-KW"/>
</dbReference>
<dbReference type="Proteomes" id="UP000001491">
    <property type="component" value="Chromosome"/>
</dbReference>
<evidence type="ECO:0000259" key="13">
    <source>
        <dbReference type="PROSITE" id="PS50990"/>
    </source>
</evidence>
<dbReference type="GO" id="GO:0043213">
    <property type="term" value="P:bacteriocin transport"/>
    <property type="evidence" value="ECO:0007669"/>
    <property type="project" value="UniProtKB-KW"/>
</dbReference>
<keyword evidence="10" id="KW-0080">Bacteriocin transport</keyword>
<dbReference type="InterPro" id="IPR036640">
    <property type="entry name" value="ABC1_TM_sf"/>
</dbReference>
<dbReference type="InterPro" id="IPR027417">
    <property type="entry name" value="P-loop_NTPase"/>
</dbReference>
<dbReference type="InterPro" id="IPR011527">
    <property type="entry name" value="ABC1_TM_dom"/>
</dbReference>
<dbReference type="GO" id="GO:0034040">
    <property type="term" value="F:ATPase-coupled lipid transmembrane transporter activity"/>
    <property type="evidence" value="ECO:0007669"/>
    <property type="project" value="TreeGrafter"/>
</dbReference>
<keyword evidence="8 11" id="KW-1133">Transmembrane helix</keyword>
<dbReference type="GO" id="GO:0140359">
    <property type="term" value="F:ABC-type transporter activity"/>
    <property type="evidence" value="ECO:0007669"/>
    <property type="project" value="InterPro"/>
</dbReference>
<dbReference type="Pfam" id="PF03412">
    <property type="entry name" value="Peptidase_C39"/>
    <property type="match status" value="1"/>
</dbReference>
<evidence type="ECO:0000256" key="9">
    <source>
        <dbReference type="ARBA" id="ARBA00023136"/>
    </source>
</evidence>
<dbReference type="PANTHER" id="PTHR24221">
    <property type="entry name" value="ATP-BINDING CASSETTE SUB-FAMILY B"/>
    <property type="match status" value="1"/>
</dbReference>
<keyword evidence="7" id="KW-0813">Transport</keyword>
<dbReference type="SUPFAM" id="SSF90123">
    <property type="entry name" value="ABC transporter transmembrane region"/>
    <property type="match status" value="1"/>
</dbReference>
<dbReference type="InterPro" id="IPR003439">
    <property type="entry name" value="ABC_transporter-like_ATP-bd"/>
</dbReference>
<evidence type="ECO:0000256" key="8">
    <source>
        <dbReference type="ARBA" id="ARBA00022989"/>
    </source>
</evidence>
<feature type="transmembrane region" description="Helical" evidence="11">
    <location>
        <begin position="192"/>
        <end position="212"/>
    </location>
</feature>
<organism evidence="14 15">
    <name type="scientific">Mesomycoplasma conjunctivae (strain ATCC 25834 / NCTC 10147 / HRC/581)</name>
    <name type="common">Mycoplasma conjunctivae</name>
    <dbReference type="NCBI Taxonomy" id="572263"/>
    <lineage>
        <taxon>Bacteria</taxon>
        <taxon>Bacillati</taxon>
        <taxon>Mycoplasmatota</taxon>
        <taxon>Mycoplasmoidales</taxon>
        <taxon>Metamycoplasmataceae</taxon>
        <taxon>Mesomycoplasma</taxon>
    </lineage>
</organism>
<name>C5J679_MESCH</name>
<dbReference type="GO" id="GO:0005886">
    <property type="term" value="C:plasma membrane"/>
    <property type="evidence" value="ECO:0007669"/>
    <property type="project" value="UniProtKB-SubCell"/>
</dbReference>
<dbReference type="HOGENOM" id="CLU_000604_95_3_14"/>
<evidence type="ECO:0000313" key="14">
    <source>
        <dbReference type="EMBL" id="CAT04971.1"/>
    </source>
</evidence>
<comment type="similarity">
    <text evidence="2">Belongs to the ABC transporter superfamily.</text>
</comment>
<keyword evidence="5" id="KW-0378">Hydrolase</keyword>
<evidence type="ECO:0000256" key="4">
    <source>
        <dbReference type="ARBA" id="ARBA00022741"/>
    </source>
</evidence>
<evidence type="ECO:0000259" key="12">
    <source>
        <dbReference type="PROSITE" id="PS50929"/>
    </source>
</evidence>
<dbReference type="Pfam" id="PF00005">
    <property type="entry name" value="ABC_tran"/>
    <property type="match status" value="1"/>
</dbReference>
<evidence type="ECO:0000256" key="11">
    <source>
        <dbReference type="SAM" id="Phobius"/>
    </source>
</evidence>
<keyword evidence="9 11" id="KW-0472">Membrane</keyword>
<keyword evidence="4" id="KW-0547">Nucleotide-binding</keyword>